<dbReference type="AlphaFoldDB" id="A0A1F8DXR3"/>
<feature type="transmembrane region" description="Helical" evidence="1">
    <location>
        <begin position="62"/>
        <end position="82"/>
    </location>
</feature>
<dbReference type="Proteomes" id="UP000176422">
    <property type="component" value="Unassembled WGS sequence"/>
</dbReference>
<evidence type="ECO:0000313" key="3">
    <source>
        <dbReference type="Proteomes" id="UP000176422"/>
    </source>
</evidence>
<evidence type="ECO:0000256" key="1">
    <source>
        <dbReference type="SAM" id="Phobius"/>
    </source>
</evidence>
<proteinExistence type="predicted"/>
<accession>A0A1F8DXR3</accession>
<comment type="caution">
    <text evidence="2">The sequence shown here is derived from an EMBL/GenBank/DDBJ whole genome shotgun (WGS) entry which is preliminary data.</text>
</comment>
<keyword evidence="1" id="KW-0812">Transmembrane</keyword>
<name>A0A1F8DXR3_9BACT</name>
<evidence type="ECO:0008006" key="4">
    <source>
        <dbReference type="Google" id="ProtNLM"/>
    </source>
</evidence>
<feature type="transmembrane region" description="Helical" evidence="1">
    <location>
        <begin position="7"/>
        <end position="30"/>
    </location>
</feature>
<reference evidence="2 3" key="1">
    <citation type="journal article" date="2016" name="Nat. Commun.">
        <title>Thousands of microbial genomes shed light on interconnected biogeochemical processes in an aquifer system.</title>
        <authorList>
            <person name="Anantharaman K."/>
            <person name="Brown C.T."/>
            <person name="Hug L.A."/>
            <person name="Sharon I."/>
            <person name="Castelle C.J."/>
            <person name="Probst A.J."/>
            <person name="Thomas B.C."/>
            <person name="Singh A."/>
            <person name="Wilkins M.J."/>
            <person name="Karaoz U."/>
            <person name="Brodie E.L."/>
            <person name="Williams K.H."/>
            <person name="Hubbard S.S."/>
            <person name="Banfield J.F."/>
        </authorList>
    </citation>
    <scope>NUCLEOTIDE SEQUENCE [LARGE SCALE GENOMIC DNA]</scope>
</reference>
<keyword evidence="1" id="KW-0472">Membrane</keyword>
<protein>
    <recommendedName>
        <fullName evidence="4">Phage holin family protein</fullName>
    </recommendedName>
</protein>
<keyword evidence="1" id="KW-1133">Transmembrane helix</keyword>
<dbReference type="Pfam" id="PF04020">
    <property type="entry name" value="Phage_holin_4_2"/>
    <property type="match status" value="1"/>
</dbReference>
<evidence type="ECO:0000313" key="2">
    <source>
        <dbReference type="EMBL" id="OGM93337.1"/>
    </source>
</evidence>
<dbReference type="STRING" id="1802559.A2372_03015"/>
<feature type="transmembrane region" description="Helical" evidence="1">
    <location>
        <begin position="97"/>
        <end position="115"/>
    </location>
</feature>
<dbReference type="InterPro" id="IPR007165">
    <property type="entry name" value="Phage_holin_4_2"/>
</dbReference>
<dbReference type="PANTHER" id="PTHR37309:SF1">
    <property type="entry name" value="SLR0284 PROTEIN"/>
    <property type="match status" value="1"/>
</dbReference>
<dbReference type="EMBL" id="MGIT01000001">
    <property type="protein sequence ID" value="OGM93337.1"/>
    <property type="molecule type" value="Genomic_DNA"/>
</dbReference>
<gene>
    <name evidence="2" type="ORF">A2372_03015</name>
</gene>
<dbReference type="PANTHER" id="PTHR37309">
    <property type="entry name" value="SLR0284 PROTEIN"/>
    <property type="match status" value="1"/>
</dbReference>
<feature type="transmembrane region" description="Helical" evidence="1">
    <location>
        <begin position="36"/>
        <end position="55"/>
    </location>
</feature>
<organism evidence="2 3">
    <name type="scientific">Candidatus Wolfebacteria bacterium RIFOXYB1_FULL_54_12</name>
    <dbReference type="NCBI Taxonomy" id="1802559"/>
    <lineage>
        <taxon>Bacteria</taxon>
        <taxon>Candidatus Wolfeibacteriota</taxon>
    </lineage>
</organism>
<sequence>MKLLSRVIFSLFSNLLAFIVAKTYITGFIITGELKQLLMVVAIFTAINILLRPVLKLLLGPIIVLSLGLGLLVINALMLYLLDYFSENVTIQGIEPLAYATLIIGAVNVIISMAARRTYSD</sequence>